<feature type="compositionally biased region" description="Polar residues" evidence="1">
    <location>
        <begin position="55"/>
        <end position="67"/>
    </location>
</feature>
<protein>
    <submittedName>
        <fullName evidence="2">Uncharacterized protein</fullName>
    </submittedName>
</protein>
<evidence type="ECO:0000256" key="1">
    <source>
        <dbReference type="SAM" id="MobiDB-lite"/>
    </source>
</evidence>
<reference evidence="2 3" key="1">
    <citation type="submission" date="2019-05" db="EMBL/GenBank/DDBJ databases">
        <title>Another draft genome of Portunus trituberculatus and its Hox gene families provides insights of decapod evolution.</title>
        <authorList>
            <person name="Jeong J.-H."/>
            <person name="Song I."/>
            <person name="Kim S."/>
            <person name="Choi T."/>
            <person name="Kim D."/>
            <person name="Ryu S."/>
            <person name="Kim W."/>
        </authorList>
    </citation>
    <scope>NUCLEOTIDE SEQUENCE [LARGE SCALE GENOMIC DNA]</scope>
    <source>
        <tissue evidence="2">Muscle</tissue>
    </source>
</reference>
<gene>
    <name evidence="2" type="ORF">E2C01_078541</name>
</gene>
<evidence type="ECO:0000313" key="2">
    <source>
        <dbReference type="EMBL" id="MPC83822.1"/>
    </source>
</evidence>
<sequence length="84" mass="9381">MKREFSFLRSPPFSHRSPAAAATLMSNSPLKTTWFVLLLLLQLLRRSCGVKNLLQPRNTEGKQSSEGASGEAMRARHFGKGYES</sequence>
<keyword evidence="3" id="KW-1185">Reference proteome</keyword>
<comment type="caution">
    <text evidence="2">The sequence shown here is derived from an EMBL/GenBank/DDBJ whole genome shotgun (WGS) entry which is preliminary data.</text>
</comment>
<proteinExistence type="predicted"/>
<name>A0A5B7IJ27_PORTR</name>
<accession>A0A5B7IJ27</accession>
<organism evidence="2 3">
    <name type="scientific">Portunus trituberculatus</name>
    <name type="common">Swimming crab</name>
    <name type="synonym">Neptunus trituberculatus</name>
    <dbReference type="NCBI Taxonomy" id="210409"/>
    <lineage>
        <taxon>Eukaryota</taxon>
        <taxon>Metazoa</taxon>
        <taxon>Ecdysozoa</taxon>
        <taxon>Arthropoda</taxon>
        <taxon>Crustacea</taxon>
        <taxon>Multicrustacea</taxon>
        <taxon>Malacostraca</taxon>
        <taxon>Eumalacostraca</taxon>
        <taxon>Eucarida</taxon>
        <taxon>Decapoda</taxon>
        <taxon>Pleocyemata</taxon>
        <taxon>Brachyura</taxon>
        <taxon>Eubrachyura</taxon>
        <taxon>Portunoidea</taxon>
        <taxon>Portunidae</taxon>
        <taxon>Portuninae</taxon>
        <taxon>Portunus</taxon>
    </lineage>
</organism>
<feature type="compositionally biased region" description="Basic residues" evidence="1">
    <location>
        <begin position="75"/>
        <end position="84"/>
    </location>
</feature>
<dbReference type="Proteomes" id="UP000324222">
    <property type="component" value="Unassembled WGS sequence"/>
</dbReference>
<evidence type="ECO:0000313" key="3">
    <source>
        <dbReference type="Proteomes" id="UP000324222"/>
    </source>
</evidence>
<dbReference type="EMBL" id="VSRR010063594">
    <property type="protein sequence ID" value="MPC83822.1"/>
    <property type="molecule type" value="Genomic_DNA"/>
</dbReference>
<feature type="region of interest" description="Disordered" evidence="1">
    <location>
        <begin position="53"/>
        <end position="84"/>
    </location>
</feature>
<dbReference type="AlphaFoldDB" id="A0A5B7IJ27"/>